<keyword evidence="1" id="KW-1133">Transmembrane helix</keyword>
<evidence type="ECO:0000256" key="1">
    <source>
        <dbReference type="SAM" id="Phobius"/>
    </source>
</evidence>
<evidence type="ECO:0000313" key="4">
    <source>
        <dbReference type="Proteomes" id="UP000002051"/>
    </source>
</evidence>
<accession>G7JGY7</accession>
<reference evidence="3" key="3">
    <citation type="submission" date="2015-04" db="UniProtKB">
        <authorList>
            <consortium name="EnsemblPlants"/>
        </authorList>
    </citation>
    <scope>IDENTIFICATION</scope>
    <source>
        <strain evidence="3">cv. Jemalong A17</strain>
    </source>
</reference>
<reference evidence="2 4" key="2">
    <citation type="journal article" date="2014" name="BMC Genomics">
        <title>An improved genome release (version Mt4.0) for the model legume Medicago truncatula.</title>
        <authorList>
            <person name="Tang H."/>
            <person name="Krishnakumar V."/>
            <person name="Bidwell S."/>
            <person name="Rosen B."/>
            <person name="Chan A."/>
            <person name="Zhou S."/>
            <person name="Gentzbittel L."/>
            <person name="Childs K.L."/>
            <person name="Yandell M."/>
            <person name="Gundlach H."/>
            <person name="Mayer K.F."/>
            <person name="Schwartz D.C."/>
            <person name="Town C.D."/>
        </authorList>
    </citation>
    <scope>GENOME REANNOTATION</scope>
    <source>
        <strain evidence="3 4">cv. Jemalong A17</strain>
    </source>
</reference>
<dbReference type="EMBL" id="CM001220">
    <property type="protein sequence ID" value="AES86580.1"/>
    <property type="molecule type" value="Genomic_DNA"/>
</dbReference>
<keyword evidence="1" id="KW-0472">Membrane</keyword>
<dbReference type="Proteomes" id="UP000002051">
    <property type="component" value="Chromosome 4"/>
</dbReference>
<proteinExistence type="predicted"/>
<dbReference type="EnsemblPlants" id="AES86580">
    <property type="protein sequence ID" value="AES86580"/>
    <property type="gene ID" value="MTR_4g010240"/>
</dbReference>
<evidence type="ECO:0000313" key="2">
    <source>
        <dbReference type="EMBL" id="AES86580.1"/>
    </source>
</evidence>
<dbReference type="HOGENOM" id="CLU_1809073_0_0_1"/>
<sequence length="143" mass="16496">MVDGQHRQVVWATRIVIQLLYICLHLFPRLLIIIITCAQPLPSPPYDVARTGARVGVHTRSPKIFLLDSFKIQLTFCMLSYILSTRGSLAKDLEITDSVCYCDSLHCINLLKDPFLKFHVYDVLIENSKELIKQRVFTSYRIL</sequence>
<keyword evidence="4" id="KW-1185">Reference proteome</keyword>
<organism evidence="2 4">
    <name type="scientific">Medicago truncatula</name>
    <name type="common">Barrel medic</name>
    <name type="synonym">Medicago tribuloides</name>
    <dbReference type="NCBI Taxonomy" id="3880"/>
    <lineage>
        <taxon>Eukaryota</taxon>
        <taxon>Viridiplantae</taxon>
        <taxon>Streptophyta</taxon>
        <taxon>Embryophyta</taxon>
        <taxon>Tracheophyta</taxon>
        <taxon>Spermatophyta</taxon>
        <taxon>Magnoliopsida</taxon>
        <taxon>eudicotyledons</taxon>
        <taxon>Gunneridae</taxon>
        <taxon>Pentapetalae</taxon>
        <taxon>rosids</taxon>
        <taxon>fabids</taxon>
        <taxon>Fabales</taxon>
        <taxon>Fabaceae</taxon>
        <taxon>Papilionoideae</taxon>
        <taxon>50 kb inversion clade</taxon>
        <taxon>NPAAA clade</taxon>
        <taxon>Hologalegina</taxon>
        <taxon>IRL clade</taxon>
        <taxon>Trifolieae</taxon>
        <taxon>Medicago</taxon>
    </lineage>
</organism>
<dbReference type="PaxDb" id="3880-AES86580"/>
<evidence type="ECO:0000313" key="3">
    <source>
        <dbReference type="EnsemblPlants" id="AES86580"/>
    </source>
</evidence>
<reference evidence="2 4" key="1">
    <citation type="journal article" date="2011" name="Nature">
        <title>The Medicago genome provides insight into the evolution of rhizobial symbioses.</title>
        <authorList>
            <person name="Young N.D."/>
            <person name="Debelle F."/>
            <person name="Oldroyd G.E."/>
            <person name="Geurts R."/>
            <person name="Cannon S.B."/>
            <person name="Udvardi M.K."/>
            <person name="Benedito V.A."/>
            <person name="Mayer K.F."/>
            <person name="Gouzy J."/>
            <person name="Schoof H."/>
            <person name="Van de Peer Y."/>
            <person name="Proost S."/>
            <person name="Cook D.R."/>
            <person name="Meyers B.C."/>
            <person name="Spannagl M."/>
            <person name="Cheung F."/>
            <person name="De Mita S."/>
            <person name="Krishnakumar V."/>
            <person name="Gundlach H."/>
            <person name="Zhou S."/>
            <person name="Mudge J."/>
            <person name="Bharti A.K."/>
            <person name="Murray J.D."/>
            <person name="Naoumkina M.A."/>
            <person name="Rosen B."/>
            <person name="Silverstein K.A."/>
            <person name="Tang H."/>
            <person name="Rombauts S."/>
            <person name="Zhao P.X."/>
            <person name="Zhou P."/>
            <person name="Barbe V."/>
            <person name="Bardou P."/>
            <person name="Bechner M."/>
            <person name="Bellec A."/>
            <person name="Berger A."/>
            <person name="Berges H."/>
            <person name="Bidwell S."/>
            <person name="Bisseling T."/>
            <person name="Choisne N."/>
            <person name="Couloux A."/>
            <person name="Denny R."/>
            <person name="Deshpande S."/>
            <person name="Dai X."/>
            <person name="Doyle J.J."/>
            <person name="Dudez A.M."/>
            <person name="Farmer A.D."/>
            <person name="Fouteau S."/>
            <person name="Franken C."/>
            <person name="Gibelin C."/>
            <person name="Gish J."/>
            <person name="Goldstein S."/>
            <person name="Gonzalez A.J."/>
            <person name="Green P.J."/>
            <person name="Hallab A."/>
            <person name="Hartog M."/>
            <person name="Hua A."/>
            <person name="Humphray S.J."/>
            <person name="Jeong D.H."/>
            <person name="Jing Y."/>
            <person name="Jocker A."/>
            <person name="Kenton S.M."/>
            <person name="Kim D.J."/>
            <person name="Klee K."/>
            <person name="Lai H."/>
            <person name="Lang C."/>
            <person name="Lin S."/>
            <person name="Macmil S.L."/>
            <person name="Magdelenat G."/>
            <person name="Matthews L."/>
            <person name="McCorrison J."/>
            <person name="Monaghan E.L."/>
            <person name="Mun J.H."/>
            <person name="Najar F.Z."/>
            <person name="Nicholson C."/>
            <person name="Noirot C."/>
            <person name="O'Bleness M."/>
            <person name="Paule C.R."/>
            <person name="Poulain J."/>
            <person name="Prion F."/>
            <person name="Qin B."/>
            <person name="Qu C."/>
            <person name="Retzel E.F."/>
            <person name="Riddle C."/>
            <person name="Sallet E."/>
            <person name="Samain S."/>
            <person name="Samson N."/>
            <person name="Sanders I."/>
            <person name="Saurat O."/>
            <person name="Scarpelli C."/>
            <person name="Schiex T."/>
            <person name="Segurens B."/>
            <person name="Severin A.J."/>
            <person name="Sherrier D.J."/>
            <person name="Shi R."/>
            <person name="Sims S."/>
            <person name="Singer S.R."/>
            <person name="Sinharoy S."/>
            <person name="Sterck L."/>
            <person name="Viollet A."/>
            <person name="Wang B.B."/>
            <person name="Wang K."/>
            <person name="Wang M."/>
            <person name="Wang X."/>
            <person name="Warfsmann J."/>
            <person name="Weissenbach J."/>
            <person name="White D.D."/>
            <person name="White J.D."/>
            <person name="Wiley G.B."/>
            <person name="Wincker P."/>
            <person name="Xing Y."/>
            <person name="Yang L."/>
            <person name="Yao Z."/>
            <person name="Ying F."/>
            <person name="Zhai J."/>
            <person name="Zhou L."/>
            <person name="Zuber A."/>
            <person name="Denarie J."/>
            <person name="Dixon R.A."/>
            <person name="May G.D."/>
            <person name="Schwartz D.C."/>
            <person name="Rogers J."/>
            <person name="Quetier F."/>
            <person name="Town C.D."/>
            <person name="Roe B.A."/>
        </authorList>
    </citation>
    <scope>NUCLEOTIDE SEQUENCE [LARGE SCALE GENOMIC DNA]</scope>
    <source>
        <strain evidence="2">A17</strain>
        <strain evidence="3 4">cv. Jemalong A17</strain>
    </source>
</reference>
<dbReference type="AlphaFoldDB" id="G7JGY7"/>
<name>G7JGY7_MEDTR</name>
<protein>
    <submittedName>
        <fullName evidence="2">Transmembrane protein, putative</fullName>
    </submittedName>
</protein>
<keyword evidence="1 2" id="KW-0812">Transmembrane</keyword>
<feature type="transmembrane region" description="Helical" evidence="1">
    <location>
        <begin position="12"/>
        <end position="35"/>
    </location>
</feature>
<gene>
    <name evidence="2" type="ordered locus">MTR_4g010240</name>
</gene>